<dbReference type="Gene3D" id="2.180.10.10">
    <property type="entry name" value="RHS repeat-associated core"/>
    <property type="match status" value="1"/>
</dbReference>
<evidence type="ECO:0000313" key="2">
    <source>
        <dbReference type="Proteomes" id="UP000182332"/>
    </source>
</evidence>
<dbReference type="NCBIfam" id="TIGR01643">
    <property type="entry name" value="YD_repeat_2x"/>
    <property type="match status" value="1"/>
</dbReference>
<name>A0A1I0I329_9PSED</name>
<gene>
    <name evidence="1" type="ORF">SAMN05216197_13165</name>
</gene>
<evidence type="ECO:0000313" key="1">
    <source>
        <dbReference type="EMBL" id="SET90217.1"/>
    </source>
</evidence>
<protein>
    <submittedName>
        <fullName evidence="1">YD repeat-containing protein</fullName>
    </submittedName>
</protein>
<dbReference type="InterPro" id="IPR031325">
    <property type="entry name" value="RHS_repeat"/>
</dbReference>
<accession>A0A1I0I329</accession>
<dbReference type="Proteomes" id="UP000182332">
    <property type="component" value="Unassembled WGS sequence"/>
</dbReference>
<dbReference type="AlphaFoldDB" id="A0A1I0I329"/>
<sequence length="113" mass="12700">MLCLALEVYWCEDRLVIAIRDYGGERYAMGLDEAGNPIGITLPDGSNLAFKYDDFSRLTEETYPLGRKSRYKDHLGTTLEIESRSPTVVFGLCLQIRWSTARCIALARTGMTA</sequence>
<dbReference type="EMBL" id="FOHW01000031">
    <property type="protein sequence ID" value="SET90217.1"/>
    <property type="molecule type" value="Genomic_DNA"/>
</dbReference>
<proteinExistence type="predicted"/>
<reference evidence="1 2" key="1">
    <citation type="submission" date="2016-10" db="EMBL/GenBank/DDBJ databases">
        <authorList>
            <person name="de Groot N.N."/>
        </authorList>
    </citation>
    <scope>NUCLEOTIDE SEQUENCE [LARGE SCALE GENOMIC DNA]</scope>
    <source>
        <strain evidence="1 2">DSM 11363</strain>
    </source>
</reference>
<dbReference type="Pfam" id="PF05593">
    <property type="entry name" value="RHS_repeat"/>
    <property type="match status" value="1"/>
</dbReference>
<dbReference type="InterPro" id="IPR006530">
    <property type="entry name" value="YD"/>
</dbReference>
<organism evidence="1 2">
    <name type="scientific">Pseudomonas graminis</name>
    <dbReference type="NCBI Taxonomy" id="158627"/>
    <lineage>
        <taxon>Bacteria</taxon>
        <taxon>Pseudomonadati</taxon>
        <taxon>Pseudomonadota</taxon>
        <taxon>Gammaproteobacteria</taxon>
        <taxon>Pseudomonadales</taxon>
        <taxon>Pseudomonadaceae</taxon>
        <taxon>Pseudomonas</taxon>
    </lineage>
</organism>